<accession>A0AAN8VHC7</accession>
<sequence length="338" mass="37214">MQKAGAVSYILSTHNDPRELVKQRCSNENAVSKASKGILLHQSLSCDALSSSLDLILNYHGGGYSKKGVIPLSHAERQGIQIVHGKMMTEKKVKLGPVGCKDDPDTIMQDNMKCFQIMSIGACGCWNPQSRLDLVFHWTSIIIRVWLVEQYASASGNSIYNQSLQLRVSKHATYDFPLKLAAKAGYKRFVGNKNVTSSKKQFIDANSGCWKSLLSPPNKTQQTDMPQGKDNANSTAPILHLLKFSNIELVNMLKEQSVVQNLISLSSAVTTPLIPIEFINIVDDTCKADWQGRDLDAKFAFRCGVSTSLGSIDCRGSVEMLLKCSISHIVISHLTPRS</sequence>
<evidence type="ECO:0000313" key="1">
    <source>
        <dbReference type="EMBL" id="KAK6927447.1"/>
    </source>
</evidence>
<organism evidence="1 2">
    <name type="scientific">Dillenia turbinata</name>
    <dbReference type="NCBI Taxonomy" id="194707"/>
    <lineage>
        <taxon>Eukaryota</taxon>
        <taxon>Viridiplantae</taxon>
        <taxon>Streptophyta</taxon>
        <taxon>Embryophyta</taxon>
        <taxon>Tracheophyta</taxon>
        <taxon>Spermatophyta</taxon>
        <taxon>Magnoliopsida</taxon>
        <taxon>eudicotyledons</taxon>
        <taxon>Gunneridae</taxon>
        <taxon>Pentapetalae</taxon>
        <taxon>Dilleniales</taxon>
        <taxon>Dilleniaceae</taxon>
        <taxon>Dillenia</taxon>
    </lineage>
</organism>
<dbReference type="Proteomes" id="UP001370490">
    <property type="component" value="Unassembled WGS sequence"/>
</dbReference>
<dbReference type="EMBL" id="JBAMMX010000014">
    <property type="protein sequence ID" value="KAK6927447.1"/>
    <property type="molecule type" value="Genomic_DNA"/>
</dbReference>
<evidence type="ECO:0000313" key="2">
    <source>
        <dbReference type="Proteomes" id="UP001370490"/>
    </source>
</evidence>
<name>A0AAN8VHC7_9MAGN</name>
<reference evidence="1 2" key="1">
    <citation type="submission" date="2023-12" db="EMBL/GenBank/DDBJ databases">
        <title>A high-quality genome assembly for Dillenia turbinata (Dilleniales).</title>
        <authorList>
            <person name="Chanderbali A."/>
        </authorList>
    </citation>
    <scope>NUCLEOTIDE SEQUENCE [LARGE SCALE GENOMIC DNA]</scope>
    <source>
        <strain evidence="1">LSX21</strain>
        <tissue evidence="1">Leaf</tissue>
    </source>
</reference>
<gene>
    <name evidence="1" type="ORF">RJ641_006038</name>
</gene>
<protein>
    <submittedName>
        <fullName evidence="1">Uncharacterized protein</fullName>
    </submittedName>
</protein>
<proteinExistence type="predicted"/>
<dbReference type="AlphaFoldDB" id="A0AAN8VHC7"/>
<keyword evidence="2" id="KW-1185">Reference proteome</keyword>
<comment type="caution">
    <text evidence="1">The sequence shown here is derived from an EMBL/GenBank/DDBJ whole genome shotgun (WGS) entry which is preliminary data.</text>
</comment>